<dbReference type="EMBL" id="CAJHNH020002704">
    <property type="protein sequence ID" value="CAG5127505.1"/>
    <property type="molecule type" value="Genomic_DNA"/>
</dbReference>
<evidence type="ECO:0000313" key="1">
    <source>
        <dbReference type="EMBL" id="CAG5127505.1"/>
    </source>
</evidence>
<accession>A0A8S3ZI14</accession>
<dbReference type="AlphaFoldDB" id="A0A8S3ZI14"/>
<sequence>DPSLNDVVDLIKNKLEHGLKFGNKQAQKRAIDHLQKTRNELKVKCEFGGEKRVLSVPRPVQFADLCRRLQDMYQMMLNIFYTQSNGE</sequence>
<gene>
    <name evidence="1" type="ORF">CUNI_LOCUS13063</name>
</gene>
<feature type="non-terminal residue" evidence="1">
    <location>
        <position position="87"/>
    </location>
</feature>
<dbReference type="OrthoDB" id="8693905at2759"/>
<organism evidence="1 2">
    <name type="scientific">Candidula unifasciata</name>
    <dbReference type="NCBI Taxonomy" id="100452"/>
    <lineage>
        <taxon>Eukaryota</taxon>
        <taxon>Metazoa</taxon>
        <taxon>Spiralia</taxon>
        <taxon>Lophotrochozoa</taxon>
        <taxon>Mollusca</taxon>
        <taxon>Gastropoda</taxon>
        <taxon>Heterobranchia</taxon>
        <taxon>Euthyneura</taxon>
        <taxon>Panpulmonata</taxon>
        <taxon>Eupulmonata</taxon>
        <taxon>Stylommatophora</taxon>
        <taxon>Helicina</taxon>
        <taxon>Helicoidea</taxon>
        <taxon>Geomitridae</taxon>
        <taxon>Candidula</taxon>
    </lineage>
</organism>
<reference evidence="1" key="1">
    <citation type="submission" date="2021-04" db="EMBL/GenBank/DDBJ databases">
        <authorList>
            <consortium name="Molecular Ecology Group"/>
        </authorList>
    </citation>
    <scope>NUCLEOTIDE SEQUENCE</scope>
</reference>
<proteinExistence type="predicted"/>
<dbReference type="Gene3D" id="3.10.20.90">
    <property type="entry name" value="Phosphatidylinositol 3-kinase Catalytic Subunit, Chain A, domain 1"/>
    <property type="match status" value="1"/>
</dbReference>
<evidence type="ECO:0000313" key="2">
    <source>
        <dbReference type="Proteomes" id="UP000678393"/>
    </source>
</evidence>
<dbReference type="Proteomes" id="UP000678393">
    <property type="component" value="Unassembled WGS sequence"/>
</dbReference>
<feature type="non-terminal residue" evidence="1">
    <location>
        <position position="1"/>
    </location>
</feature>
<dbReference type="SUPFAM" id="SSF54277">
    <property type="entry name" value="CAD &amp; PB1 domains"/>
    <property type="match status" value="1"/>
</dbReference>
<comment type="caution">
    <text evidence="1">The sequence shown here is derived from an EMBL/GenBank/DDBJ whole genome shotgun (WGS) entry which is preliminary data.</text>
</comment>
<keyword evidence="2" id="KW-1185">Reference proteome</keyword>
<name>A0A8S3ZI14_9EUPU</name>
<protein>
    <submittedName>
        <fullName evidence="1">Uncharacterized protein</fullName>
    </submittedName>
</protein>